<feature type="domain" description="Lipid/polyisoprenoid-binding YceI-like" evidence="1">
    <location>
        <begin position="5"/>
        <end position="174"/>
    </location>
</feature>
<accession>L7U3G3</accession>
<dbReference type="InterPro" id="IPR007372">
    <property type="entry name" value="Lipid/polyisoprenoid-bd_YceI"/>
</dbReference>
<proteinExistence type="predicted"/>
<protein>
    <recommendedName>
        <fullName evidence="1">Lipid/polyisoprenoid-binding YceI-like domain-containing protein</fullName>
    </recommendedName>
</protein>
<organism evidence="2 3">
    <name type="scientific">Myxococcus stipitatus (strain DSM 14675 / JCM 12634 / Mx s8)</name>
    <dbReference type="NCBI Taxonomy" id="1278073"/>
    <lineage>
        <taxon>Bacteria</taxon>
        <taxon>Pseudomonadati</taxon>
        <taxon>Myxococcota</taxon>
        <taxon>Myxococcia</taxon>
        <taxon>Myxococcales</taxon>
        <taxon>Cystobacterineae</taxon>
        <taxon>Myxococcaceae</taxon>
        <taxon>Myxococcus</taxon>
    </lineage>
</organism>
<dbReference type="Proteomes" id="UP000011131">
    <property type="component" value="Chromosome"/>
</dbReference>
<dbReference type="HOGENOM" id="CLU_071003_3_0_7"/>
<gene>
    <name evidence="2" type="ordered locus">MYSTI_01390</name>
</gene>
<dbReference type="InterPro" id="IPR036761">
    <property type="entry name" value="TTHA0802/YceI-like_sf"/>
</dbReference>
<evidence type="ECO:0000313" key="3">
    <source>
        <dbReference type="Proteomes" id="UP000011131"/>
    </source>
</evidence>
<dbReference type="eggNOG" id="COG2353">
    <property type="taxonomic scope" value="Bacteria"/>
</dbReference>
<dbReference type="OrthoDB" id="9811006at2"/>
<dbReference type="Gene3D" id="2.40.128.110">
    <property type="entry name" value="Lipid/polyisoprenoid-binding, YceI-like"/>
    <property type="match status" value="1"/>
</dbReference>
<name>L7U3G3_MYXSD</name>
<dbReference type="Pfam" id="PF04264">
    <property type="entry name" value="YceI"/>
    <property type="match status" value="1"/>
</dbReference>
<keyword evidence="3" id="KW-1185">Reference proteome</keyword>
<dbReference type="PANTHER" id="PTHR34406">
    <property type="entry name" value="PROTEIN YCEI"/>
    <property type="match status" value="1"/>
</dbReference>
<dbReference type="PATRIC" id="fig|1278073.3.peg.1450"/>
<sequence length="179" mass="19806">MTLKTWQLDATHTTVGFMVRHMVVAKVHGRFTRFEGKVVVPGDDLAQGSVEVKIDASSIDTGVEQRDNHLRSPDFFDASAFPKLIFRSKRVQDAGKGHYRVVGDLTIRDVTREVVLETELLGKVKDPWGNERLAFQASTSIDRKDFGLSWNQALEAGGLLVGERVDISLDVQAVAEKAA</sequence>
<dbReference type="SUPFAM" id="SSF101874">
    <property type="entry name" value="YceI-like"/>
    <property type="match status" value="1"/>
</dbReference>
<dbReference type="SMART" id="SM00867">
    <property type="entry name" value="YceI"/>
    <property type="match status" value="1"/>
</dbReference>
<dbReference type="STRING" id="1278073.MYSTI_01390"/>
<dbReference type="EMBL" id="CP004025">
    <property type="protein sequence ID" value="AGC42738.1"/>
    <property type="molecule type" value="Genomic_DNA"/>
</dbReference>
<dbReference type="RefSeq" id="WP_015347001.1">
    <property type="nucleotide sequence ID" value="NC_020126.1"/>
</dbReference>
<dbReference type="PANTHER" id="PTHR34406:SF1">
    <property type="entry name" value="PROTEIN YCEI"/>
    <property type="match status" value="1"/>
</dbReference>
<evidence type="ECO:0000259" key="1">
    <source>
        <dbReference type="SMART" id="SM00867"/>
    </source>
</evidence>
<reference evidence="2 3" key="1">
    <citation type="journal article" date="2013" name="Genome Announc.">
        <title>Complete genome sequence of Myxococcus stipitatus strain DSM 14675, a fruiting myxobacterium.</title>
        <authorList>
            <person name="Huntley S."/>
            <person name="Kneip S."/>
            <person name="Treuner-Lange A."/>
            <person name="Sogaard-Andersen L."/>
        </authorList>
    </citation>
    <scope>NUCLEOTIDE SEQUENCE [LARGE SCALE GENOMIC DNA]</scope>
    <source>
        <strain evidence="3">DSM 14675 / JCM 12634 / Mx s8</strain>
    </source>
</reference>
<evidence type="ECO:0000313" key="2">
    <source>
        <dbReference type="EMBL" id="AGC42738.1"/>
    </source>
</evidence>
<dbReference type="KEGG" id="msd:MYSTI_01390"/>
<dbReference type="AlphaFoldDB" id="L7U3G3"/>